<dbReference type="Pfam" id="PF03473">
    <property type="entry name" value="MOSC"/>
    <property type="match status" value="1"/>
</dbReference>
<evidence type="ECO:0000313" key="2">
    <source>
        <dbReference type="EMBL" id="GIJ45308.1"/>
    </source>
</evidence>
<dbReference type="PROSITE" id="PS51340">
    <property type="entry name" value="MOSC"/>
    <property type="match status" value="1"/>
</dbReference>
<evidence type="ECO:0000259" key="1">
    <source>
        <dbReference type="PROSITE" id="PS51340"/>
    </source>
</evidence>
<proteinExistence type="predicted"/>
<dbReference type="InterPro" id="IPR011037">
    <property type="entry name" value="Pyrv_Knase-like_insert_dom_sf"/>
</dbReference>
<dbReference type="RefSeq" id="WP_203898870.1">
    <property type="nucleotide sequence ID" value="NZ_BOPF01000007.1"/>
</dbReference>
<dbReference type="InterPro" id="IPR005302">
    <property type="entry name" value="MoCF_Sase_C"/>
</dbReference>
<dbReference type="GO" id="GO:0030170">
    <property type="term" value="F:pyridoxal phosphate binding"/>
    <property type="evidence" value="ECO:0007669"/>
    <property type="project" value="InterPro"/>
</dbReference>
<accession>A0A8J3YK40</accession>
<dbReference type="Proteomes" id="UP000619260">
    <property type="component" value="Unassembled WGS sequence"/>
</dbReference>
<dbReference type="GO" id="GO:0003824">
    <property type="term" value="F:catalytic activity"/>
    <property type="evidence" value="ECO:0007669"/>
    <property type="project" value="InterPro"/>
</dbReference>
<keyword evidence="3" id="KW-1185">Reference proteome</keyword>
<dbReference type="GO" id="GO:0030151">
    <property type="term" value="F:molybdenum ion binding"/>
    <property type="evidence" value="ECO:0007669"/>
    <property type="project" value="InterPro"/>
</dbReference>
<dbReference type="EMBL" id="BOPF01000007">
    <property type="protein sequence ID" value="GIJ45308.1"/>
    <property type="molecule type" value="Genomic_DNA"/>
</dbReference>
<sequence length="262" mass="27571">MGEIVWLCRYPVKSLRGEELSSAVLDGDGLAGDRRRALVDTATGLVASAKDPRKWRSLMGMSARCEGDGIAVTMPDGTVVRDGDPDVDDHLSRAAGRPVRLTSERPAGAALERLTPEGEPGAGTLTRGALRAAGSFVDFGAVHLVTTATLDALGADRRRFRPNVVLRMRDDTPFAENAWPGRVLATGTAAIRVVAPTPRCAVPTLAQGDDLPADPRVLRAAAAANRIPVFDLGTLTCVGAYGAVARPGTLRVGDRVVMRDEG</sequence>
<gene>
    <name evidence="2" type="ORF">Val02_21940</name>
</gene>
<name>A0A8J3YK40_9ACTN</name>
<organism evidence="2 3">
    <name type="scientific">Virgisporangium aliadipatigenens</name>
    <dbReference type="NCBI Taxonomy" id="741659"/>
    <lineage>
        <taxon>Bacteria</taxon>
        <taxon>Bacillati</taxon>
        <taxon>Actinomycetota</taxon>
        <taxon>Actinomycetes</taxon>
        <taxon>Micromonosporales</taxon>
        <taxon>Micromonosporaceae</taxon>
        <taxon>Virgisporangium</taxon>
    </lineage>
</organism>
<protein>
    <submittedName>
        <fullName evidence="2">Molybdenum cofactor biosysynthesis protein</fullName>
    </submittedName>
</protein>
<dbReference type="Pfam" id="PF03476">
    <property type="entry name" value="MOSC_N"/>
    <property type="match status" value="1"/>
</dbReference>
<dbReference type="AlphaFoldDB" id="A0A8J3YK40"/>
<dbReference type="InterPro" id="IPR005303">
    <property type="entry name" value="MOCOS_middle"/>
</dbReference>
<comment type="caution">
    <text evidence="2">The sequence shown here is derived from an EMBL/GenBank/DDBJ whole genome shotgun (WGS) entry which is preliminary data.</text>
</comment>
<evidence type="ECO:0000313" key="3">
    <source>
        <dbReference type="Proteomes" id="UP000619260"/>
    </source>
</evidence>
<dbReference type="SUPFAM" id="SSF50800">
    <property type="entry name" value="PK beta-barrel domain-like"/>
    <property type="match status" value="1"/>
</dbReference>
<reference evidence="2" key="1">
    <citation type="submission" date="2021-01" db="EMBL/GenBank/DDBJ databases">
        <title>Whole genome shotgun sequence of Virgisporangium aliadipatigenens NBRC 105644.</title>
        <authorList>
            <person name="Komaki H."/>
            <person name="Tamura T."/>
        </authorList>
    </citation>
    <scope>NUCLEOTIDE SEQUENCE</scope>
    <source>
        <strain evidence="2">NBRC 105644</strain>
    </source>
</reference>
<feature type="domain" description="MOSC" evidence="1">
    <location>
        <begin position="115"/>
        <end position="259"/>
    </location>
</feature>